<dbReference type="EMBL" id="CP029343">
    <property type="protein sequence ID" value="AWL03427.1"/>
    <property type="molecule type" value="Genomic_DNA"/>
</dbReference>
<dbReference type="RefSeq" id="WP_109343830.1">
    <property type="nucleotide sequence ID" value="NZ_CP029343.1"/>
</dbReference>
<keyword evidence="2" id="KW-1185">Reference proteome</keyword>
<sequence>MGFLSASKSFFSAITSAIATTHSWQYERTRDQRTCTCCGRQEEMVLDLVSTNWEVLVPGDLAAHAAKPVTAAARPSAAPDLATAHATDPAI</sequence>
<evidence type="ECO:0000313" key="2">
    <source>
        <dbReference type="Proteomes" id="UP000245820"/>
    </source>
</evidence>
<dbReference type="Proteomes" id="UP000245820">
    <property type="component" value="Chromosome"/>
</dbReference>
<protein>
    <submittedName>
        <fullName evidence="1">Uncharacterized protein</fullName>
    </submittedName>
</protein>
<dbReference type="OrthoDB" id="8759936at2"/>
<dbReference type="AlphaFoldDB" id="A0A2S2DDK8"/>
<organism evidence="1 2">
    <name type="scientific">Massilia oculi</name>
    <dbReference type="NCBI Taxonomy" id="945844"/>
    <lineage>
        <taxon>Bacteria</taxon>
        <taxon>Pseudomonadati</taxon>
        <taxon>Pseudomonadota</taxon>
        <taxon>Betaproteobacteria</taxon>
        <taxon>Burkholderiales</taxon>
        <taxon>Oxalobacteraceae</taxon>
        <taxon>Telluria group</taxon>
        <taxon>Massilia</taxon>
    </lineage>
</organism>
<dbReference type="KEGG" id="mtim:DIR46_02455"/>
<gene>
    <name evidence="1" type="ORF">DIR46_02455</name>
</gene>
<accession>A0A2S2DDK8</accession>
<evidence type="ECO:0000313" key="1">
    <source>
        <dbReference type="EMBL" id="AWL03427.1"/>
    </source>
</evidence>
<proteinExistence type="predicted"/>
<name>A0A2S2DDK8_9BURK</name>
<reference evidence="1 2" key="1">
    <citation type="submission" date="2018-05" db="EMBL/GenBank/DDBJ databases">
        <title>Complete genome sequence of Massilia oculi sp. nov. CCUG 43427T (=DSM 26321T), the type strain of M. oculi, and comparison with genome sequences of other Massilia strains.</title>
        <authorList>
            <person name="Zhu B."/>
        </authorList>
    </citation>
    <scope>NUCLEOTIDE SEQUENCE [LARGE SCALE GENOMIC DNA]</scope>
    <source>
        <strain evidence="1 2">CCUG 43427</strain>
    </source>
</reference>